<evidence type="ECO:0000256" key="5">
    <source>
        <dbReference type="ARBA" id="ARBA00022840"/>
    </source>
</evidence>
<comment type="caution">
    <text evidence="9">Lacks conserved residue(s) required for the propagation of feature annotation.</text>
</comment>
<comment type="pathway">
    <text evidence="9">Cofactor biosynthesis; coenzyme A biosynthesis; CoA from (R)-pantothenate: step 4/5.</text>
</comment>
<comment type="cofactor">
    <cofactor evidence="9">
        <name>Mg(2+)</name>
        <dbReference type="ChEBI" id="CHEBI:18420"/>
    </cofactor>
</comment>
<keyword evidence="12" id="KW-1185">Reference proteome</keyword>
<evidence type="ECO:0000256" key="6">
    <source>
        <dbReference type="ARBA" id="ARBA00022842"/>
    </source>
</evidence>
<sequence>MSKAIYPGTFDPFTLGHLNILEKACHIFDEVILAVAEYSGKENLFNLQERYELCKKATEHIPNLVVSTFQGLFVDYAKSQNCKIMIRGMRAVSDFEYELSLAITNKKLNPEIETIFLVPSLKYMYLSSSMVRQLADLNGPLEDYVPACVAEAMRKKYVS</sequence>
<dbReference type="eggNOG" id="COG0669">
    <property type="taxonomic scope" value="Bacteria"/>
</dbReference>
<comment type="subunit">
    <text evidence="9">Homohexamer.</text>
</comment>
<dbReference type="GO" id="GO:0004595">
    <property type="term" value="F:pantetheine-phosphate adenylyltransferase activity"/>
    <property type="evidence" value="ECO:0007669"/>
    <property type="project" value="UniProtKB-UniRule"/>
</dbReference>
<dbReference type="PANTHER" id="PTHR21342:SF1">
    <property type="entry name" value="PHOSPHOPANTETHEINE ADENYLYLTRANSFERASE"/>
    <property type="match status" value="1"/>
</dbReference>
<proteinExistence type="inferred from homology"/>
<dbReference type="SUPFAM" id="SSF52374">
    <property type="entry name" value="Nucleotidylyl transferase"/>
    <property type="match status" value="1"/>
</dbReference>
<feature type="binding site" evidence="9">
    <location>
        <begin position="9"/>
        <end position="10"/>
    </location>
    <ligand>
        <name>ATP</name>
        <dbReference type="ChEBI" id="CHEBI:30616"/>
    </ligand>
</feature>
<comment type="subcellular location">
    <subcellularLocation>
        <location evidence="9">Cytoplasm</location>
    </subcellularLocation>
</comment>
<feature type="site" description="Transition state stabilizer" evidence="9">
    <location>
        <position position="17"/>
    </location>
</feature>
<feature type="domain" description="Cytidyltransferase-like" evidence="10">
    <location>
        <begin position="5"/>
        <end position="133"/>
    </location>
</feature>
<feature type="binding site" evidence="9">
    <location>
        <position position="17"/>
    </location>
    <ligand>
        <name>ATP</name>
        <dbReference type="ChEBI" id="CHEBI:30616"/>
    </ligand>
</feature>
<feature type="binding site" evidence="9">
    <location>
        <begin position="88"/>
        <end position="90"/>
    </location>
    <ligand>
        <name>ATP</name>
        <dbReference type="ChEBI" id="CHEBI:30616"/>
    </ligand>
</feature>
<name>B0VHY0_CLOAI</name>
<dbReference type="GO" id="GO:0015937">
    <property type="term" value="P:coenzyme A biosynthetic process"/>
    <property type="evidence" value="ECO:0007669"/>
    <property type="project" value="UniProtKB-UniRule"/>
</dbReference>
<dbReference type="RefSeq" id="WP_015424809.1">
    <property type="nucleotide sequence ID" value="NC_020449.1"/>
</dbReference>
<dbReference type="EMBL" id="CU466930">
    <property type="protein sequence ID" value="CAO80951.1"/>
    <property type="molecule type" value="Genomic_DNA"/>
</dbReference>
<dbReference type="GO" id="GO:0005737">
    <property type="term" value="C:cytoplasm"/>
    <property type="evidence" value="ECO:0007669"/>
    <property type="project" value="UniProtKB-SubCell"/>
</dbReference>
<dbReference type="AlphaFoldDB" id="B0VHY0"/>
<dbReference type="Gene3D" id="3.40.50.620">
    <property type="entry name" value="HUPs"/>
    <property type="match status" value="1"/>
</dbReference>
<keyword evidence="5 9" id="KW-0067">ATP-binding</keyword>
<evidence type="ECO:0000313" key="12">
    <source>
        <dbReference type="Proteomes" id="UP000002019"/>
    </source>
</evidence>
<dbReference type="HAMAP" id="MF_00151">
    <property type="entry name" value="PPAT_bact"/>
    <property type="match status" value="1"/>
</dbReference>
<feature type="binding site" evidence="9">
    <location>
        <position position="98"/>
    </location>
    <ligand>
        <name>ATP</name>
        <dbReference type="ChEBI" id="CHEBI:30616"/>
    </ligand>
</feature>
<dbReference type="Proteomes" id="UP000002019">
    <property type="component" value="Chromosome"/>
</dbReference>
<dbReference type="InterPro" id="IPR014729">
    <property type="entry name" value="Rossmann-like_a/b/a_fold"/>
</dbReference>
<dbReference type="KEGG" id="caci:CLOAM1088"/>
<evidence type="ECO:0000256" key="7">
    <source>
        <dbReference type="ARBA" id="ARBA00022993"/>
    </source>
</evidence>
<evidence type="ECO:0000256" key="2">
    <source>
        <dbReference type="ARBA" id="ARBA00022679"/>
    </source>
</evidence>
<comment type="catalytic activity">
    <reaction evidence="8 9">
        <text>(R)-4'-phosphopantetheine + ATP + H(+) = 3'-dephospho-CoA + diphosphate</text>
        <dbReference type="Rhea" id="RHEA:19801"/>
        <dbReference type="ChEBI" id="CHEBI:15378"/>
        <dbReference type="ChEBI" id="CHEBI:30616"/>
        <dbReference type="ChEBI" id="CHEBI:33019"/>
        <dbReference type="ChEBI" id="CHEBI:57328"/>
        <dbReference type="ChEBI" id="CHEBI:61723"/>
        <dbReference type="EC" id="2.7.7.3"/>
    </reaction>
</comment>
<dbReference type="PRINTS" id="PR01020">
    <property type="entry name" value="LPSBIOSNTHSS"/>
</dbReference>
<keyword evidence="1 9" id="KW-0963">Cytoplasm</keyword>
<feature type="binding site" evidence="9">
    <location>
        <position position="41"/>
    </location>
    <ligand>
        <name>substrate</name>
    </ligand>
</feature>
<evidence type="ECO:0000256" key="3">
    <source>
        <dbReference type="ARBA" id="ARBA00022695"/>
    </source>
</evidence>
<evidence type="ECO:0000256" key="9">
    <source>
        <dbReference type="HAMAP-Rule" id="MF_00151"/>
    </source>
</evidence>
<dbReference type="Pfam" id="PF01467">
    <property type="entry name" value="CTP_transf_like"/>
    <property type="match status" value="1"/>
</dbReference>
<dbReference type="GO" id="GO:0005524">
    <property type="term" value="F:ATP binding"/>
    <property type="evidence" value="ECO:0007669"/>
    <property type="project" value="UniProtKB-KW"/>
</dbReference>
<dbReference type="OrthoDB" id="9806661at2"/>
<accession>B0VHY0</accession>
<comment type="similarity">
    <text evidence="9">Belongs to the bacterial CoaD family.</text>
</comment>
<dbReference type="UniPathway" id="UPA00241">
    <property type="reaction ID" value="UER00355"/>
</dbReference>
<keyword evidence="6 9" id="KW-0460">Magnesium</keyword>
<dbReference type="CDD" id="cd02163">
    <property type="entry name" value="PPAT"/>
    <property type="match status" value="1"/>
</dbReference>
<organism evidence="11 12">
    <name type="scientific">Cloacimonas acidaminovorans (strain Evry)</name>
    <dbReference type="NCBI Taxonomy" id="459349"/>
    <lineage>
        <taxon>Bacteria</taxon>
        <taxon>Pseudomonadati</taxon>
        <taxon>Candidatus Cloacimonadota</taxon>
        <taxon>Candidatus Cloacimonadia</taxon>
        <taxon>Candidatus Cloacimonadales</taxon>
        <taxon>Candidatus Cloacimonadaceae</taxon>
        <taxon>Candidatus Cloacimonas</taxon>
    </lineage>
</organism>
<keyword evidence="7 9" id="KW-0173">Coenzyme A biosynthesis</keyword>
<dbReference type="NCBIfam" id="TIGR01510">
    <property type="entry name" value="coaD_prev_kdtB"/>
    <property type="match status" value="1"/>
</dbReference>
<dbReference type="InterPro" id="IPR001980">
    <property type="entry name" value="PPAT"/>
</dbReference>
<keyword evidence="4 9" id="KW-0547">Nucleotide-binding</keyword>
<evidence type="ECO:0000256" key="4">
    <source>
        <dbReference type="ARBA" id="ARBA00022741"/>
    </source>
</evidence>
<dbReference type="PANTHER" id="PTHR21342">
    <property type="entry name" value="PHOSPHOPANTETHEINE ADENYLYLTRANSFERASE"/>
    <property type="match status" value="1"/>
</dbReference>
<gene>
    <name evidence="9 11" type="primary">coaD</name>
    <name evidence="11" type="ordered locus">CLOAM1088</name>
</gene>
<evidence type="ECO:0000256" key="1">
    <source>
        <dbReference type="ARBA" id="ARBA00022490"/>
    </source>
</evidence>
<dbReference type="EC" id="2.7.7.3" evidence="9"/>
<feature type="binding site" evidence="9">
    <location>
        <begin position="123"/>
        <end position="129"/>
    </location>
    <ligand>
        <name>ATP</name>
        <dbReference type="ChEBI" id="CHEBI:30616"/>
    </ligand>
</feature>
<evidence type="ECO:0000259" key="10">
    <source>
        <dbReference type="Pfam" id="PF01467"/>
    </source>
</evidence>
<evidence type="ECO:0000256" key="8">
    <source>
        <dbReference type="ARBA" id="ARBA00029346"/>
    </source>
</evidence>
<comment type="function">
    <text evidence="9">Reversibly transfers an adenylyl group from ATP to 4'-phosphopantetheine, yielding dephospho-CoA (dPCoA) and pyrophosphate.</text>
</comment>
<protein>
    <recommendedName>
        <fullName evidence="9">Phosphopantetheine adenylyltransferase</fullName>
        <ecNumber evidence="9">2.7.7.3</ecNumber>
    </recommendedName>
    <alternativeName>
        <fullName evidence="9">Dephospho-CoA pyrophosphorylase</fullName>
    </alternativeName>
    <alternativeName>
        <fullName evidence="9">Pantetheine-phosphate adenylyltransferase</fullName>
        <shortName evidence="9">PPAT</shortName>
    </alternativeName>
</protein>
<feature type="binding site" evidence="9">
    <location>
        <position position="9"/>
    </location>
    <ligand>
        <name>substrate</name>
    </ligand>
</feature>
<reference evidence="11 12" key="1">
    <citation type="journal article" date="2008" name="J. Bacteriol.">
        <title>'Candidatus Cloacamonas acidaminovorans': genome sequence reconstruction provides a first glimpse of a new bacterial division.</title>
        <authorList>
            <person name="Pelletier E."/>
            <person name="Kreimeyer A."/>
            <person name="Bocs S."/>
            <person name="Rouy Z."/>
            <person name="Gyapay G."/>
            <person name="Chouari R."/>
            <person name="Riviere D."/>
            <person name="Ganesan A."/>
            <person name="Daegelen P."/>
            <person name="Sghir A."/>
            <person name="Cohen G.N."/>
            <person name="Medigue C."/>
            <person name="Weissenbach J."/>
            <person name="Le Paslier D."/>
        </authorList>
    </citation>
    <scope>NUCLEOTIDE SEQUENCE [LARGE SCALE GENOMIC DNA]</scope>
    <source>
        <strain evidence="12">Evry</strain>
    </source>
</reference>
<dbReference type="NCBIfam" id="TIGR00125">
    <property type="entry name" value="cyt_tran_rel"/>
    <property type="match status" value="1"/>
</dbReference>
<dbReference type="InterPro" id="IPR004821">
    <property type="entry name" value="Cyt_trans-like"/>
</dbReference>
<keyword evidence="3 9" id="KW-0548">Nucleotidyltransferase</keyword>
<evidence type="ECO:0000313" key="11">
    <source>
        <dbReference type="EMBL" id="CAO80951.1"/>
    </source>
</evidence>
<feature type="binding site" evidence="9">
    <location>
        <position position="87"/>
    </location>
    <ligand>
        <name>substrate</name>
    </ligand>
</feature>
<keyword evidence="2 9" id="KW-0808">Transferase</keyword>
<dbReference type="HOGENOM" id="CLU_100149_0_1_0"/>
<dbReference type="STRING" id="459349.CLOAM1088"/>